<keyword evidence="1" id="KW-0614">Plasmid</keyword>
<proteinExistence type="predicted"/>
<sequence length="144" mass="16086">MAGDEDIRMKLAKLEALFARGATAGERAAAGAALDRLQARIAAEAPSEPETEVQYSMPDSWSVRIFVALCRKHGVRPYRYPRQRRTTIMVRARASEFERTVLAEFQTLHSELVAYFDGTVDHLIADAMKSYGDDATLDVRPIGR</sequence>
<dbReference type="BioCyc" id="RSPH349102:G1G8M-3647-MONOMER"/>
<geneLocation type="plasmid" evidence="1">
    <name>pRSPA01</name>
</geneLocation>
<name>A4WYE8_CERS5</name>
<evidence type="ECO:0000313" key="1">
    <source>
        <dbReference type="EMBL" id="ABP72412.1"/>
    </source>
</evidence>
<organism evidence="1">
    <name type="scientific">Cereibacter sphaeroides (strain ATCC 17025 / ATH 2.4.3)</name>
    <name type="common">Rhodobacter sphaeroides</name>
    <dbReference type="NCBI Taxonomy" id="349102"/>
    <lineage>
        <taxon>Bacteria</taxon>
        <taxon>Pseudomonadati</taxon>
        <taxon>Pseudomonadota</taxon>
        <taxon>Alphaproteobacteria</taxon>
        <taxon>Rhodobacterales</taxon>
        <taxon>Paracoccaceae</taxon>
        <taxon>Cereibacter</taxon>
    </lineage>
</organism>
<protein>
    <recommendedName>
        <fullName evidence="2">DUF2786 domain-containing protein</fullName>
    </recommendedName>
</protein>
<dbReference type="EMBL" id="CP000662">
    <property type="protein sequence ID" value="ABP72412.1"/>
    <property type="molecule type" value="Genomic_DNA"/>
</dbReference>
<dbReference type="HOGENOM" id="CLU_1718367_0_0_5"/>
<dbReference type="AlphaFoldDB" id="A4WYE8"/>
<dbReference type="KEGG" id="rsq:Rsph17025_3542"/>
<reference evidence="1" key="1">
    <citation type="submission" date="2007-04" db="EMBL/GenBank/DDBJ databases">
        <title>Complete sequence of plasmid pRSPA01 of Rhodobacter sphaeroides ATCC 17025.</title>
        <authorList>
            <consortium name="US DOE Joint Genome Institute"/>
            <person name="Copeland A."/>
            <person name="Lucas S."/>
            <person name="Lapidus A."/>
            <person name="Barry K."/>
            <person name="Detter J.C."/>
            <person name="Glavina del Rio T."/>
            <person name="Hammon N."/>
            <person name="Israni S."/>
            <person name="Dalin E."/>
            <person name="Tice H."/>
            <person name="Pitluck S."/>
            <person name="Chertkov O."/>
            <person name="Brettin T."/>
            <person name="Bruce D."/>
            <person name="Han C."/>
            <person name="Schmutz J."/>
            <person name="Larimer F."/>
            <person name="Land M."/>
            <person name="Hauser L."/>
            <person name="Kyrpides N."/>
            <person name="Kim E."/>
            <person name="Richardson P."/>
            <person name="Mackenzie C."/>
            <person name="Choudhary M."/>
            <person name="Donohue T.J."/>
            <person name="Kaplan S."/>
        </authorList>
    </citation>
    <scope>NUCLEOTIDE SEQUENCE [LARGE SCALE GENOMIC DNA]</scope>
    <source>
        <strain evidence="1">ATCC 17025</strain>
        <plasmid evidence="1">pRSPA01</plasmid>
    </source>
</reference>
<gene>
    <name evidence="1" type="ordered locus">Rsph17025_3542</name>
</gene>
<accession>A4WYE8</accession>
<evidence type="ECO:0008006" key="2">
    <source>
        <dbReference type="Google" id="ProtNLM"/>
    </source>
</evidence>